<organism evidence="2 3">
    <name type="scientific">Temnothorax curvispinosus</name>
    <dbReference type="NCBI Taxonomy" id="300111"/>
    <lineage>
        <taxon>Eukaryota</taxon>
        <taxon>Metazoa</taxon>
        <taxon>Ecdysozoa</taxon>
        <taxon>Arthropoda</taxon>
        <taxon>Hexapoda</taxon>
        <taxon>Insecta</taxon>
        <taxon>Pterygota</taxon>
        <taxon>Neoptera</taxon>
        <taxon>Endopterygota</taxon>
        <taxon>Hymenoptera</taxon>
        <taxon>Apocrita</taxon>
        <taxon>Aculeata</taxon>
        <taxon>Formicoidea</taxon>
        <taxon>Formicidae</taxon>
        <taxon>Myrmicinae</taxon>
        <taxon>Temnothorax</taxon>
    </lineage>
</organism>
<protein>
    <submittedName>
        <fullName evidence="3">F-box/LRR-repeat protein 4-like</fullName>
    </submittedName>
</protein>
<evidence type="ECO:0000313" key="2">
    <source>
        <dbReference type="Proteomes" id="UP000504618"/>
    </source>
</evidence>
<feature type="domain" description="F-box" evidence="1">
    <location>
        <begin position="339"/>
        <end position="385"/>
    </location>
</feature>
<reference evidence="3" key="1">
    <citation type="submission" date="2025-08" db="UniProtKB">
        <authorList>
            <consortium name="RefSeq"/>
        </authorList>
    </citation>
    <scope>IDENTIFICATION</scope>
    <source>
        <tissue evidence="3">Whole body</tissue>
    </source>
</reference>
<dbReference type="InterPro" id="IPR032675">
    <property type="entry name" value="LRR_dom_sf"/>
</dbReference>
<proteinExistence type="predicted"/>
<dbReference type="PROSITE" id="PS50181">
    <property type="entry name" value="FBOX"/>
    <property type="match status" value="1"/>
</dbReference>
<sequence>MTSNYHSSHCENDVRYPYTDRVAVGEDYVDFIYQFVKDSNISTKDCKNTASISNIRNNIIGTPSNFPNHEDFLLETYNFDISISPWQKQVPYTFVEVFDRDYYFHYIDLEFHEAVYPIRISIYEVYNSGNVTEVWAQESEDEGRWILLWDGPPQFYHGEPKFFKRRRIFSPALQSCNFKTKMLRLQFVSNCCTQLDAVMLIGTSKLIFPKNPEDKSITNLLHRIQAQQHPEKFSRIPGTIYRDSYILEDTFNTTRDYENAYLDILDLQKEFPKYCVIYKSDIATSFHKSKLAHKQVFREEDVISSKQGYVNHPLLRNNWNYVKFIEDIKLSSEESKEQRDSFSALSDEIILIILKYLDMRSFCRMSKVNKRLNNLTQDPFLFKCLNLRNLQKKYSSSFCYDKILFYFASKCKYLQQLDLTKSCISATDFVNFLQSCGDCLTHLRLSGCNFVDKLSLLKISEICKNLKELDLSNCTLEGKEEEVSIPENLEFLEKLDLKGSHIRTESLCKILQKTRRMRNLNLSMPASQCYIHRRDLDAIIIQLKNSCPDLEIIDLSDCYSIITSRGIHALAECKNLRKLTMMDKITYCKIDKHSLHRLFSSCQCLEEVNLRSSDTSNMIFNRNVYEALTLCKNLRRIYLDYMSGYTFAILEQCPKLQTIYVMRNGLDDTRDSHQTRFVAKAKEYYPHVSILEHQKGPTVLKGRSGWYY</sequence>
<dbReference type="Pfam" id="PF12937">
    <property type="entry name" value="F-box-like"/>
    <property type="match status" value="1"/>
</dbReference>
<dbReference type="PANTHER" id="PTHR13318">
    <property type="entry name" value="PARTNER OF PAIRED, ISOFORM B-RELATED"/>
    <property type="match status" value="1"/>
</dbReference>
<dbReference type="GO" id="GO:0031146">
    <property type="term" value="P:SCF-dependent proteasomal ubiquitin-dependent protein catabolic process"/>
    <property type="evidence" value="ECO:0007669"/>
    <property type="project" value="TreeGrafter"/>
</dbReference>
<dbReference type="OrthoDB" id="10257471at2759"/>
<dbReference type="SUPFAM" id="SSF52047">
    <property type="entry name" value="RNI-like"/>
    <property type="match status" value="1"/>
</dbReference>
<name>A0A6J1R8D5_9HYME</name>
<dbReference type="AlphaFoldDB" id="A0A6J1R8D5"/>
<dbReference type="RefSeq" id="XP_024889201.1">
    <property type="nucleotide sequence ID" value="XM_025033433.1"/>
</dbReference>
<gene>
    <name evidence="3" type="primary">LOC112465727</name>
</gene>
<accession>A0A6J1R8D5</accession>
<evidence type="ECO:0000313" key="3">
    <source>
        <dbReference type="RefSeq" id="XP_024889201.1"/>
    </source>
</evidence>
<dbReference type="Proteomes" id="UP000504618">
    <property type="component" value="Unplaced"/>
</dbReference>
<evidence type="ECO:0000259" key="1">
    <source>
        <dbReference type="PROSITE" id="PS50181"/>
    </source>
</evidence>
<dbReference type="InterPro" id="IPR001810">
    <property type="entry name" value="F-box_dom"/>
</dbReference>
<dbReference type="GeneID" id="112465727"/>
<dbReference type="Gene3D" id="3.80.10.10">
    <property type="entry name" value="Ribonuclease Inhibitor"/>
    <property type="match status" value="2"/>
</dbReference>
<dbReference type="Gene3D" id="1.20.1280.50">
    <property type="match status" value="1"/>
</dbReference>
<dbReference type="GO" id="GO:0019005">
    <property type="term" value="C:SCF ubiquitin ligase complex"/>
    <property type="evidence" value="ECO:0007669"/>
    <property type="project" value="TreeGrafter"/>
</dbReference>
<dbReference type="SMART" id="SM00256">
    <property type="entry name" value="FBOX"/>
    <property type="match status" value="1"/>
</dbReference>
<keyword evidence="2" id="KW-1185">Reference proteome</keyword>